<gene>
    <name evidence="2" type="ORF">FIBSPDRAFT_266571</name>
</gene>
<dbReference type="EMBL" id="KV417728">
    <property type="protein sequence ID" value="KZP08204.1"/>
    <property type="molecule type" value="Genomic_DNA"/>
</dbReference>
<dbReference type="PANTHER" id="PTHR44329:SF214">
    <property type="entry name" value="PROTEIN KINASE DOMAIN-CONTAINING PROTEIN"/>
    <property type="match status" value="1"/>
</dbReference>
<dbReference type="PROSITE" id="PS50011">
    <property type="entry name" value="PROTEIN_KINASE_DOM"/>
    <property type="match status" value="1"/>
</dbReference>
<name>A0A165X4U1_9AGAM</name>
<evidence type="ECO:0000313" key="3">
    <source>
        <dbReference type="Proteomes" id="UP000076532"/>
    </source>
</evidence>
<dbReference type="Proteomes" id="UP000076532">
    <property type="component" value="Unassembled WGS sequence"/>
</dbReference>
<feature type="domain" description="Protein kinase" evidence="1">
    <location>
        <begin position="1"/>
        <end position="145"/>
    </location>
</feature>
<organism evidence="2 3">
    <name type="scientific">Athelia psychrophila</name>
    <dbReference type="NCBI Taxonomy" id="1759441"/>
    <lineage>
        <taxon>Eukaryota</taxon>
        <taxon>Fungi</taxon>
        <taxon>Dikarya</taxon>
        <taxon>Basidiomycota</taxon>
        <taxon>Agaricomycotina</taxon>
        <taxon>Agaricomycetes</taxon>
        <taxon>Agaricomycetidae</taxon>
        <taxon>Atheliales</taxon>
        <taxon>Atheliaceae</taxon>
        <taxon>Athelia</taxon>
    </lineage>
</organism>
<proteinExistence type="predicted"/>
<dbReference type="GO" id="GO:0005524">
    <property type="term" value="F:ATP binding"/>
    <property type="evidence" value="ECO:0007669"/>
    <property type="project" value="InterPro"/>
</dbReference>
<dbReference type="AlphaFoldDB" id="A0A165X4U1"/>
<dbReference type="STRING" id="436010.A0A165X4U1"/>
<dbReference type="InterPro" id="IPR001245">
    <property type="entry name" value="Ser-Thr/Tyr_kinase_cat_dom"/>
</dbReference>
<evidence type="ECO:0000313" key="2">
    <source>
        <dbReference type="EMBL" id="KZP08204.1"/>
    </source>
</evidence>
<evidence type="ECO:0000259" key="1">
    <source>
        <dbReference type="PROSITE" id="PS50011"/>
    </source>
</evidence>
<dbReference type="Gene3D" id="1.10.510.10">
    <property type="entry name" value="Transferase(Phosphotransferase) domain 1"/>
    <property type="match status" value="1"/>
</dbReference>
<accession>A0A165X4U1</accession>
<dbReference type="InterPro" id="IPR051681">
    <property type="entry name" value="Ser/Thr_Kinases-Pseudokinases"/>
</dbReference>
<reference evidence="2 3" key="1">
    <citation type="journal article" date="2016" name="Mol. Biol. Evol.">
        <title>Comparative Genomics of Early-Diverging Mushroom-Forming Fungi Provides Insights into the Origins of Lignocellulose Decay Capabilities.</title>
        <authorList>
            <person name="Nagy L.G."/>
            <person name="Riley R."/>
            <person name="Tritt A."/>
            <person name="Adam C."/>
            <person name="Daum C."/>
            <person name="Floudas D."/>
            <person name="Sun H."/>
            <person name="Yadav J.S."/>
            <person name="Pangilinan J."/>
            <person name="Larsson K.H."/>
            <person name="Matsuura K."/>
            <person name="Barry K."/>
            <person name="Labutti K."/>
            <person name="Kuo R."/>
            <person name="Ohm R.A."/>
            <person name="Bhattacharya S.S."/>
            <person name="Shirouzu T."/>
            <person name="Yoshinaga Y."/>
            <person name="Martin F.M."/>
            <person name="Grigoriev I.V."/>
            <person name="Hibbett D.S."/>
        </authorList>
    </citation>
    <scope>NUCLEOTIDE SEQUENCE [LARGE SCALE GENOMIC DNA]</scope>
    <source>
        <strain evidence="2 3">CBS 109695</strain>
    </source>
</reference>
<dbReference type="Pfam" id="PF07714">
    <property type="entry name" value="PK_Tyr_Ser-Thr"/>
    <property type="match status" value="1"/>
</dbReference>
<sequence length="155" mass="17168">MATFENVLVDDDERAVLCDTQYKLIVNTDPDPAYVRIDSSCRWTPPEVLIGDPLLDILVSPSKAADIYATAMTIAQLWTLQPPFAHIQDIGVVTMLKKLAERAPASTDRPDKVPMVIWAAIEDCLSMSPSNRPGAGELLLRLERLKRGMMDTVDT</sequence>
<dbReference type="InterPro" id="IPR000719">
    <property type="entry name" value="Prot_kinase_dom"/>
</dbReference>
<keyword evidence="3" id="KW-1185">Reference proteome</keyword>
<dbReference type="SUPFAM" id="SSF56112">
    <property type="entry name" value="Protein kinase-like (PK-like)"/>
    <property type="match status" value="1"/>
</dbReference>
<dbReference type="PANTHER" id="PTHR44329">
    <property type="entry name" value="SERINE/THREONINE-PROTEIN KINASE TNNI3K-RELATED"/>
    <property type="match status" value="1"/>
</dbReference>
<protein>
    <recommendedName>
        <fullName evidence="1">Protein kinase domain-containing protein</fullName>
    </recommendedName>
</protein>
<dbReference type="InterPro" id="IPR011009">
    <property type="entry name" value="Kinase-like_dom_sf"/>
</dbReference>
<dbReference type="GO" id="GO:0004674">
    <property type="term" value="F:protein serine/threonine kinase activity"/>
    <property type="evidence" value="ECO:0007669"/>
    <property type="project" value="TreeGrafter"/>
</dbReference>